<gene>
    <name evidence="2" type="ORF">EIZ48_27570</name>
</gene>
<protein>
    <recommendedName>
        <fullName evidence="4">DNA-binding protein</fullName>
    </recommendedName>
</protein>
<keyword evidence="1" id="KW-0175">Coiled coil</keyword>
<name>A0ABW9YRA7_9GAMM</name>
<dbReference type="RefSeq" id="WP_160658517.1">
    <property type="nucleotide sequence ID" value="NZ_RSEJ01000061.1"/>
</dbReference>
<dbReference type="Proteomes" id="UP000738517">
    <property type="component" value="Unassembled WGS sequence"/>
</dbReference>
<keyword evidence="3" id="KW-1185">Reference proteome</keyword>
<reference evidence="2 3" key="1">
    <citation type="journal article" date="2017" name="Int. J. Syst. Evol. Microbiol.">
        <title>Photobacterium alginatilyticum sp. nov., a marine bacterium isolated from bottom seawater.</title>
        <authorList>
            <person name="Wang X."/>
            <person name="Wang Y."/>
            <person name="Yang X."/>
            <person name="Sun H."/>
            <person name="Li B."/>
            <person name="Zhang X.H."/>
        </authorList>
    </citation>
    <scope>NUCLEOTIDE SEQUENCE [LARGE SCALE GENOMIC DNA]</scope>
    <source>
        <strain evidence="2 3">P03D4</strain>
    </source>
</reference>
<evidence type="ECO:0000313" key="3">
    <source>
        <dbReference type="Proteomes" id="UP000738517"/>
    </source>
</evidence>
<evidence type="ECO:0000313" key="2">
    <source>
        <dbReference type="EMBL" id="NBI56250.1"/>
    </source>
</evidence>
<evidence type="ECO:0000256" key="1">
    <source>
        <dbReference type="SAM" id="Coils"/>
    </source>
</evidence>
<proteinExistence type="predicted"/>
<sequence>MSVQSPDPLEQIMTTVVAGFQKTTDAIKELKNKQEALELQQKQQAKAAYHGMTGSGKSRYVAELVEIEKQKDPNNTRGAQKRVADTLDISAPRVTQLLKSDKNRKNGK</sequence>
<comment type="caution">
    <text evidence="2">The sequence shown here is derived from an EMBL/GenBank/DDBJ whole genome shotgun (WGS) entry which is preliminary data.</text>
</comment>
<organism evidence="2 3">
    <name type="scientific">Photobacterium alginatilyticum</name>
    <dbReference type="NCBI Taxonomy" id="1775171"/>
    <lineage>
        <taxon>Bacteria</taxon>
        <taxon>Pseudomonadati</taxon>
        <taxon>Pseudomonadota</taxon>
        <taxon>Gammaproteobacteria</taxon>
        <taxon>Vibrionales</taxon>
        <taxon>Vibrionaceae</taxon>
        <taxon>Photobacterium</taxon>
    </lineage>
</organism>
<feature type="coiled-coil region" evidence="1">
    <location>
        <begin position="20"/>
        <end position="47"/>
    </location>
</feature>
<accession>A0ABW9YRA7</accession>
<dbReference type="EMBL" id="RSEJ01000061">
    <property type="protein sequence ID" value="NBI56250.1"/>
    <property type="molecule type" value="Genomic_DNA"/>
</dbReference>
<evidence type="ECO:0008006" key="4">
    <source>
        <dbReference type="Google" id="ProtNLM"/>
    </source>
</evidence>